<dbReference type="AlphaFoldDB" id="R9A2W8"/>
<proteinExistence type="predicted"/>
<gene>
    <name evidence="1" type="ORF">LEP1GSC195_2309</name>
</gene>
<dbReference type="RefSeq" id="WP_015681662.1">
    <property type="nucleotide sequence ID" value="NZ_AOGZ02000014.1"/>
</dbReference>
<sequence>MLFRIEKMNSPKTFKSKQRTPFLFPINVHSLCYHTIPKQGIFLFLLLSLFLSVAQLRAEEFSSEFQPIILPSPNKADYEEQIKCQELYCKKISYSEDGKYLSDVWEELGKNGGKVVVDYLDSPLSLSESKMDDITEYLREIAKRDGHVSLEPFYIATRSIGLTDVPIVKDLFGLSYNLYKRIRSVVKFGRMGNYNAKVLYHPTTGKVLQVFFFHKNYGNLCNTVYSTCDRIEYIDDDLFDKQLSLRLSEVNARGIEVRFNQTPAILPQMKLDIGNLLDTNRSARLYKWLIIAKKTDTKTVTRERFLGVELAIKALDYTLSAYEIVEAIQLYMPARSKQAEVVYEDTEEGRILKSVIFYPAPAKD</sequence>
<dbReference type="OrthoDB" id="319860at2"/>
<evidence type="ECO:0000313" key="2">
    <source>
        <dbReference type="Proteomes" id="UP000013984"/>
    </source>
</evidence>
<accession>R9A2W8</accession>
<evidence type="ECO:0000313" key="1">
    <source>
        <dbReference type="EMBL" id="EOQ96314.1"/>
    </source>
</evidence>
<organism evidence="1 2">
    <name type="scientific">Leptospira wolbachii serovar Codice str. CDC</name>
    <dbReference type="NCBI Taxonomy" id="1218599"/>
    <lineage>
        <taxon>Bacteria</taxon>
        <taxon>Pseudomonadati</taxon>
        <taxon>Spirochaetota</taxon>
        <taxon>Spirochaetia</taxon>
        <taxon>Leptospirales</taxon>
        <taxon>Leptospiraceae</taxon>
        <taxon>Leptospira</taxon>
    </lineage>
</organism>
<reference evidence="1" key="1">
    <citation type="submission" date="2013-04" db="EMBL/GenBank/DDBJ databases">
        <authorList>
            <person name="Harkins D.M."/>
            <person name="Durkin A.S."/>
            <person name="Brinkac L.M."/>
            <person name="Haft D.H."/>
            <person name="Selengut J.D."/>
            <person name="Sanka R."/>
            <person name="DePew J."/>
            <person name="Purushe J."/>
            <person name="Galloway R.L."/>
            <person name="Vinetz J.M."/>
            <person name="Sutton G.G."/>
            <person name="Nierman W.C."/>
            <person name="Fouts D.E."/>
        </authorList>
    </citation>
    <scope>NUCLEOTIDE SEQUENCE [LARGE SCALE GENOMIC DNA]</scope>
    <source>
        <strain evidence="1">CDC</strain>
    </source>
</reference>
<comment type="caution">
    <text evidence="1">The sequence shown here is derived from an EMBL/GenBank/DDBJ whole genome shotgun (WGS) entry which is preliminary data.</text>
</comment>
<name>R9A2W8_9LEPT</name>
<keyword evidence="2" id="KW-1185">Reference proteome</keyword>
<dbReference type="STRING" id="1218599.LEP1GSC195_2309"/>
<dbReference type="EMBL" id="AOGZ02000014">
    <property type="protein sequence ID" value="EOQ96314.1"/>
    <property type="molecule type" value="Genomic_DNA"/>
</dbReference>
<dbReference type="Proteomes" id="UP000013984">
    <property type="component" value="Unassembled WGS sequence"/>
</dbReference>
<protein>
    <submittedName>
        <fullName evidence="1">Uncharacterized protein</fullName>
    </submittedName>
</protein>